<dbReference type="Proteomes" id="UP000775872">
    <property type="component" value="Unassembled WGS sequence"/>
</dbReference>
<keyword evidence="2" id="KW-0285">Flavoprotein</keyword>
<proteinExistence type="predicted"/>
<evidence type="ECO:0000256" key="2">
    <source>
        <dbReference type="ARBA" id="ARBA00022630"/>
    </source>
</evidence>
<dbReference type="AlphaFoldDB" id="A0A9N9Z119"/>
<keyword evidence="4" id="KW-0560">Oxidoreductase</keyword>
<organism evidence="6 7">
    <name type="scientific">Clonostachys solani</name>
    <dbReference type="NCBI Taxonomy" id="160281"/>
    <lineage>
        <taxon>Eukaryota</taxon>
        <taxon>Fungi</taxon>
        <taxon>Dikarya</taxon>
        <taxon>Ascomycota</taxon>
        <taxon>Pezizomycotina</taxon>
        <taxon>Sordariomycetes</taxon>
        <taxon>Hypocreomycetidae</taxon>
        <taxon>Hypocreales</taxon>
        <taxon>Bionectriaceae</taxon>
        <taxon>Clonostachys</taxon>
    </lineage>
</organism>
<dbReference type="OrthoDB" id="66881at2759"/>
<evidence type="ECO:0000313" key="6">
    <source>
        <dbReference type="EMBL" id="CAH0047119.1"/>
    </source>
</evidence>
<dbReference type="EMBL" id="CABFOC020000018">
    <property type="protein sequence ID" value="CAH0047119.1"/>
    <property type="molecule type" value="Genomic_DNA"/>
</dbReference>
<dbReference type="PANTHER" id="PTHR43872">
    <property type="entry name" value="MONOOXYGENASE, PUTATIVE (AFU_ORTHOLOGUE AFUA_8G02570)-RELATED"/>
    <property type="match status" value="1"/>
</dbReference>
<dbReference type="InterPro" id="IPR020946">
    <property type="entry name" value="Flavin_mOase-like"/>
</dbReference>
<dbReference type="GO" id="GO:0050661">
    <property type="term" value="F:NADP binding"/>
    <property type="evidence" value="ECO:0007669"/>
    <property type="project" value="InterPro"/>
</dbReference>
<dbReference type="InterPro" id="IPR036188">
    <property type="entry name" value="FAD/NAD-bd_sf"/>
</dbReference>
<accession>A0A9N9Z119</accession>
<keyword evidence="3" id="KW-0274">FAD</keyword>
<name>A0A9N9Z119_9HYPO</name>
<comment type="cofactor">
    <cofactor evidence="1">
        <name>FAD</name>
        <dbReference type="ChEBI" id="CHEBI:57692"/>
    </cofactor>
</comment>
<reference evidence="6" key="1">
    <citation type="submission" date="2021-10" db="EMBL/GenBank/DDBJ databases">
        <authorList>
            <person name="Piombo E."/>
        </authorList>
    </citation>
    <scope>NUCLEOTIDE SEQUENCE</scope>
</reference>
<dbReference type="GO" id="GO:0004499">
    <property type="term" value="F:N,N-dimethylaniline monooxygenase activity"/>
    <property type="evidence" value="ECO:0007669"/>
    <property type="project" value="InterPro"/>
</dbReference>
<dbReference type="Gene3D" id="3.50.50.60">
    <property type="entry name" value="FAD/NAD(P)-binding domain"/>
    <property type="match status" value="2"/>
</dbReference>
<evidence type="ECO:0008006" key="8">
    <source>
        <dbReference type="Google" id="ProtNLM"/>
    </source>
</evidence>
<keyword evidence="5" id="KW-0503">Monooxygenase</keyword>
<gene>
    <name evidence="6" type="ORF">CSOL1703_00013358</name>
</gene>
<evidence type="ECO:0000256" key="4">
    <source>
        <dbReference type="ARBA" id="ARBA00023002"/>
    </source>
</evidence>
<dbReference type="Pfam" id="PF13450">
    <property type="entry name" value="NAD_binding_8"/>
    <property type="match status" value="1"/>
</dbReference>
<comment type="caution">
    <text evidence="6">The sequence shown here is derived from an EMBL/GenBank/DDBJ whole genome shotgun (WGS) entry which is preliminary data.</text>
</comment>
<dbReference type="PANTHER" id="PTHR43872:SF1">
    <property type="entry name" value="MONOOXYGENASE, PUTATIVE (AFU_ORTHOLOGUE AFUA_8G02570)-RELATED"/>
    <property type="match status" value="1"/>
</dbReference>
<evidence type="ECO:0000313" key="7">
    <source>
        <dbReference type="Proteomes" id="UP000775872"/>
    </source>
</evidence>
<protein>
    <recommendedName>
        <fullName evidence="8">FAD-containing monooxygenase EthA</fullName>
    </recommendedName>
</protein>
<evidence type="ECO:0000256" key="1">
    <source>
        <dbReference type="ARBA" id="ARBA00001974"/>
    </source>
</evidence>
<dbReference type="SUPFAM" id="SSF51905">
    <property type="entry name" value="FAD/NAD(P)-binding domain"/>
    <property type="match status" value="1"/>
</dbReference>
<evidence type="ECO:0000256" key="5">
    <source>
        <dbReference type="ARBA" id="ARBA00023033"/>
    </source>
</evidence>
<keyword evidence="7" id="KW-1185">Reference proteome</keyword>
<dbReference type="PRINTS" id="PR00411">
    <property type="entry name" value="PNDRDTASEI"/>
</dbReference>
<dbReference type="InterPro" id="IPR051820">
    <property type="entry name" value="FAD-binding_MO"/>
</dbReference>
<dbReference type="Pfam" id="PF00743">
    <property type="entry name" value="FMO-like"/>
    <property type="match status" value="1"/>
</dbReference>
<dbReference type="PRINTS" id="PR00368">
    <property type="entry name" value="FADPNR"/>
</dbReference>
<evidence type="ECO:0000256" key="3">
    <source>
        <dbReference type="ARBA" id="ARBA00022827"/>
    </source>
</evidence>
<dbReference type="GO" id="GO:0050660">
    <property type="term" value="F:flavin adenine dinucleotide binding"/>
    <property type="evidence" value="ECO:0007669"/>
    <property type="project" value="InterPro"/>
</dbReference>
<sequence>MEDSTTTTSFDVVIIGAGMSGINAAYRVQNETSAGTDYAILEGRDALGGTWDLFRYPGLRSDSDMFTFGLPWNPWDRAQSMASGQHIKNYLNEAARKAGIASNIRYGHTVTAASWKSERMFWELQVSVAGKDESVVFRAKFVLLGTGYYDYETPLQAHIPGIENFGGKVIHPQFWPEDYDYSGKNIVIIGSGATAVALLPSVADKAARVTMLQRSPTYILSLWDTHFIISFLFAVLPKSVASSILRFVFLLGSVLSNLVCELSPGLAKLFIKAVTLWQLPPEIKWDPHFKPRYNPWEQRFCACKNGDFYAALRSGKADVVTDRIKEITKDSIELESGASLHPDVIVTATGLKLKFGGGIRFSIDGQPYKLNEKFAWKAVMVQDVPNVFFLTGFQNASWTLGADISVRIFVRLRHLTERRNARAVVPRVPDEKAMKEEPMMSLSSTYVKPIRQVFPKAGRGIWAPKSNYYLDMFRAKRGDVTTDLEFLL</sequence>